<dbReference type="PROSITE" id="PS50069">
    <property type="entry name" value="CULLIN_2"/>
    <property type="match status" value="1"/>
</dbReference>
<dbReference type="Pfam" id="PF26557">
    <property type="entry name" value="Cullin_AB"/>
    <property type="match status" value="1"/>
</dbReference>
<reference evidence="5" key="1">
    <citation type="submission" date="2022-11" db="UniProtKB">
        <authorList>
            <consortium name="WormBaseParasite"/>
        </authorList>
    </citation>
    <scope>IDENTIFICATION</scope>
</reference>
<dbReference type="InterPro" id="IPR016157">
    <property type="entry name" value="Cullin_CS"/>
</dbReference>
<evidence type="ECO:0000313" key="4">
    <source>
        <dbReference type="Proteomes" id="UP000887574"/>
    </source>
</evidence>
<dbReference type="InterPro" id="IPR036390">
    <property type="entry name" value="WH_DNA-bd_sf"/>
</dbReference>
<sequence>MSVLFSWNNRQNEKLSFETLRLATDLSDGELNRTLLSLVSYPKTKHQVLLTDSPITVPPRAFSSSTLFWINQEFTLIKNDHPGTEEEHSEILQLRVFRIQEAIVKIMKMRKQLNQAQLQTELVEVLKHMFLPSRKLIKEQIEWLIEQQYLKRHGEDHNIFMYVS</sequence>
<feature type="domain" description="Cullin family profile" evidence="3">
    <location>
        <begin position="1"/>
        <end position="39"/>
    </location>
</feature>
<evidence type="ECO:0000256" key="2">
    <source>
        <dbReference type="PROSITE-ProRule" id="PRU00330"/>
    </source>
</evidence>
<organism evidence="4 5">
    <name type="scientific">Ditylenchus dipsaci</name>
    <dbReference type="NCBI Taxonomy" id="166011"/>
    <lineage>
        <taxon>Eukaryota</taxon>
        <taxon>Metazoa</taxon>
        <taxon>Ecdysozoa</taxon>
        <taxon>Nematoda</taxon>
        <taxon>Chromadorea</taxon>
        <taxon>Rhabditida</taxon>
        <taxon>Tylenchina</taxon>
        <taxon>Tylenchomorpha</taxon>
        <taxon>Sphaerularioidea</taxon>
        <taxon>Anguinidae</taxon>
        <taxon>Anguininae</taxon>
        <taxon>Ditylenchus</taxon>
    </lineage>
</organism>
<dbReference type="InterPro" id="IPR016158">
    <property type="entry name" value="Cullin_homology"/>
</dbReference>
<dbReference type="Gene3D" id="1.10.10.10">
    <property type="entry name" value="Winged helix-like DNA-binding domain superfamily/Winged helix DNA-binding domain"/>
    <property type="match status" value="1"/>
</dbReference>
<accession>A0A915DAA0</accession>
<protein>
    <submittedName>
        <fullName evidence="5">Cullin family profile domain-containing protein</fullName>
    </submittedName>
</protein>
<dbReference type="SMART" id="SM00884">
    <property type="entry name" value="Cullin_Nedd8"/>
    <property type="match status" value="1"/>
</dbReference>
<keyword evidence="4" id="KW-1185">Reference proteome</keyword>
<dbReference type="Proteomes" id="UP000887574">
    <property type="component" value="Unplaced"/>
</dbReference>
<dbReference type="GO" id="GO:0006511">
    <property type="term" value="P:ubiquitin-dependent protein catabolic process"/>
    <property type="evidence" value="ECO:0007669"/>
    <property type="project" value="InterPro"/>
</dbReference>
<evidence type="ECO:0000256" key="1">
    <source>
        <dbReference type="ARBA" id="ARBA00022843"/>
    </source>
</evidence>
<dbReference type="InterPro" id="IPR019559">
    <property type="entry name" value="Cullin_neddylation_domain"/>
</dbReference>
<dbReference type="WBParaSite" id="jg17304">
    <property type="protein sequence ID" value="jg17304"/>
    <property type="gene ID" value="jg17304"/>
</dbReference>
<dbReference type="GO" id="GO:0031625">
    <property type="term" value="F:ubiquitin protein ligase binding"/>
    <property type="evidence" value="ECO:0007669"/>
    <property type="project" value="InterPro"/>
</dbReference>
<dbReference type="Gene3D" id="3.30.230.130">
    <property type="entry name" value="Cullin, Chain C, Domain 2"/>
    <property type="match status" value="1"/>
</dbReference>
<name>A0A915DAA0_9BILA</name>
<dbReference type="InterPro" id="IPR036388">
    <property type="entry name" value="WH-like_DNA-bd_sf"/>
</dbReference>
<keyword evidence="1" id="KW-0832">Ubl conjugation</keyword>
<dbReference type="AlphaFoldDB" id="A0A915DAA0"/>
<dbReference type="PANTHER" id="PTHR11932">
    <property type="entry name" value="CULLIN"/>
    <property type="match status" value="1"/>
</dbReference>
<dbReference type="GO" id="GO:0031461">
    <property type="term" value="C:cullin-RING ubiquitin ligase complex"/>
    <property type="evidence" value="ECO:0007669"/>
    <property type="project" value="InterPro"/>
</dbReference>
<dbReference type="InterPro" id="IPR045093">
    <property type="entry name" value="Cullin"/>
</dbReference>
<comment type="similarity">
    <text evidence="2">Belongs to the cullin family.</text>
</comment>
<evidence type="ECO:0000259" key="3">
    <source>
        <dbReference type="PROSITE" id="PS50069"/>
    </source>
</evidence>
<proteinExistence type="inferred from homology"/>
<dbReference type="InterPro" id="IPR059120">
    <property type="entry name" value="Cullin-like_AB"/>
</dbReference>
<dbReference type="Pfam" id="PF10557">
    <property type="entry name" value="Cullin_Nedd8"/>
    <property type="match status" value="1"/>
</dbReference>
<evidence type="ECO:0000313" key="5">
    <source>
        <dbReference type="WBParaSite" id="jg17304"/>
    </source>
</evidence>
<dbReference type="PROSITE" id="PS01256">
    <property type="entry name" value="CULLIN_1"/>
    <property type="match status" value="1"/>
</dbReference>
<dbReference type="InterPro" id="IPR036317">
    <property type="entry name" value="Cullin_homology_sf"/>
</dbReference>
<dbReference type="SUPFAM" id="SSF75632">
    <property type="entry name" value="Cullin homology domain"/>
    <property type="match status" value="1"/>
</dbReference>
<dbReference type="SUPFAM" id="SSF46785">
    <property type="entry name" value="Winged helix' DNA-binding domain"/>
    <property type="match status" value="1"/>
</dbReference>